<gene>
    <name evidence="1" type="ORF">SKAU_G00263130</name>
</gene>
<keyword evidence="2" id="KW-1185">Reference proteome</keyword>
<evidence type="ECO:0000313" key="1">
    <source>
        <dbReference type="EMBL" id="KAJ8347724.1"/>
    </source>
</evidence>
<sequence>MWTLAARLSTRRRTISSCSTGGTSTTPAVPISGSTAWSPSRQASFCQTCSEGQPAGAMGTRACGNRLWRLKAFLPPEVRIEVNLAFRANAGIAVSCPKEVQLHFFVYLFICRFIFLCLSCFSNCHLAAEIHNFH</sequence>
<name>A0A9Q1EYN8_SYNKA</name>
<dbReference type="EMBL" id="JAINUF010000010">
    <property type="protein sequence ID" value="KAJ8347724.1"/>
    <property type="molecule type" value="Genomic_DNA"/>
</dbReference>
<dbReference type="Proteomes" id="UP001152622">
    <property type="component" value="Chromosome 10"/>
</dbReference>
<evidence type="ECO:0000313" key="2">
    <source>
        <dbReference type="Proteomes" id="UP001152622"/>
    </source>
</evidence>
<dbReference type="AlphaFoldDB" id="A0A9Q1EYN8"/>
<proteinExistence type="predicted"/>
<comment type="caution">
    <text evidence="1">The sequence shown here is derived from an EMBL/GenBank/DDBJ whole genome shotgun (WGS) entry which is preliminary data.</text>
</comment>
<organism evidence="1 2">
    <name type="scientific">Synaphobranchus kaupii</name>
    <name type="common">Kaup's arrowtooth eel</name>
    <dbReference type="NCBI Taxonomy" id="118154"/>
    <lineage>
        <taxon>Eukaryota</taxon>
        <taxon>Metazoa</taxon>
        <taxon>Chordata</taxon>
        <taxon>Craniata</taxon>
        <taxon>Vertebrata</taxon>
        <taxon>Euteleostomi</taxon>
        <taxon>Actinopterygii</taxon>
        <taxon>Neopterygii</taxon>
        <taxon>Teleostei</taxon>
        <taxon>Anguilliformes</taxon>
        <taxon>Synaphobranchidae</taxon>
        <taxon>Synaphobranchus</taxon>
    </lineage>
</organism>
<protein>
    <submittedName>
        <fullName evidence="1">Uncharacterized protein</fullName>
    </submittedName>
</protein>
<accession>A0A9Q1EYN8</accession>
<reference evidence="1" key="1">
    <citation type="journal article" date="2023" name="Science">
        <title>Genome structures resolve the early diversification of teleost fishes.</title>
        <authorList>
            <person name="Parey E."/>
            <person name="Louis A."/>
            <person name="Montfort J."/>
            <person name="Bouchez O."/>
            <person name="Roques C."/>
            <person name="Iampietro C."/>
            <person name="Lluch J."/>
            <person name="Castinel A."/>
            <person name="Donnadieu C."/>
            <person name="Desvignes T."/>
            <person name="Floi Bucao C."/>
            <person name="Jouanno E."/>
            <person name="Wen M."/>
            <person name="Mejri S."/>
            <person name="Dirks R."/>
            <person name="Jansen H."/>
            <person name="Henkel C."/>
            <person name="Chen W.J."/>
            <person name="Zahm M."/>
            <person name="Cabau C."/>
            <person name="Klopp C."/>
            <person name="Thompson A.W."/>
            <person name="Robinson-Rechavi M."/>
            <person name="Braasch I."/>
            <person name="Lecointre G."/>
            <person name="Bobe J."/>
            <person name="Postlethwait J.H."/>
            <person name="Berthelot C."/>
            <person name="Roest Crollius H."/>
            <person name="Guiguen Y."/>
        </authorList>
    </citation>
    <scope>NUCLEOTIDE SEQUENCE</scope>
    <source>
        <strain evidence="1">WJC10195</strain>
    </source>
</reference>